<protein>
    <submittedName>
        <fullName evidence="1">Uncharacterized protein</fullName>
    </submittedName>
</protein>
<dbReference type="Proteomes" id="UP000285112">
    <property type="component" value="Unassembled WGS sequence"/>
</dbReference>
<evidence type="ECO:0000313" key="2">
    <source>
        <dbReference type="Proteomes" id="UP000285112"/>
    </source>
</evidence>
<accession>A0A419I7Y7</accession>
<dbReference type="Gene3D" id="1.20.1090.10">
    <property type="entry name" value="Dehydroquinate synthase-like - alpha domain"/>
    <property type="match status" value="1"/>
</dbReference>
<organism evidence="1 2">
    <name type="scientific">Amycolatopsis panacis</name>
    <dbReference type="NCBI Taxonomy" id="2340917"/>
    <lineage>
        <taxon>Bacteria</taxon>
        <taxon>Bacillati</taxon>
        <taxon>Actinomycetota</taxon>
        <taxon>Actinomycetes</taxon>
        <taxon>Pseudonocardiales</taxon>
        <taxon>Pseudonocardiaceae</taxon>
        <taxon>Amycolatopsis</taxon>
    </lineage>
</organism>
<keyword evidence="2" id="KW-1185">Reference proteome</keyword>
<dbReference type="EMBL" id="QZFV01000065">
    <property type="protein sequence ID" value="RJQ88182.1"/>
    <property type="molecule type" value="Genomic_DNA"/>
</dbReference>
<proteinExistence type="predicted"/>
<sequence length="59" mass="6257">MVANAATAPGETIHAMPFEVRGEDVLAALVSVGRLARRIRAAAKLPEPVPHVPRTKEST</sequence>
<name>A0A419I7Y7_9PSEU</name>
<comment type="caution">
    <text evidence="1">The sequence shown here is derived from an EMBL/GenBank/DDBJ whole genome shotgun (WGS) entry which is preliminary data.</text>
</comment>
<gene>
    <name evidence="1" type="ORF">D5S19_07665</name>
</gene>
<dbReference type="AlphaFoldDB" id="A0A419I7Y7"/>
<evidence type="ECO:0000313" key="1">
    <source>
        <dbReference type="EMBL" id="RJQ88182.1"/>
    </source>
</evidence>
<reference evidence="1 2" key="1">
    <citation type="submission" date="2018-09" db="EMBL/GenBank/DDBJ databases">
        <title>YIM PH 21725 draft genome.</title>
        <authorList>
            <person name="Miao C."/>
        </authorList>
    </citation>
    <scope>NUCLEOTIDE SEQUENCE [LARGE SCALE GENOMIC DNA]</scope>
    <source>
        <strain evidence="2">YIM PH21725</strain>
    </source>
</reference>